<gene>
    <name evidence="1" type="ORF">EVOR1521_LOCUS20166</name>
</gene>
<dbReference type="SUPFAM" id="SSF53335">
    <property type="entry name" value="S-adenosyl-L-methionine-dependent methyltransferases"/>
    <property type="match status" value="1"/>
</dbReference>
<dbReference type="Gene3D" id="3.40.50.150">
    <property type="entry name" value="Vaccinia Virus protein VP39"/>
    <property type="match status" value="1"/>
</dbReference>
<comment type="caution">
    <text evidence="1">The sequence shown here is derived from an EMBL/GenBank/DDBJ whole genome shotgun (WGS) entry which is preliminary data.</text>
</comment>
<protein>
    <recommendedName>
        <fullName evidence="3">Methyltransferase domain-containing protein</fullName>
    </recommendedName>
</protein>
<evidence type="ECO:0008006" key="3">
    <source>
        <dbReference type="Google" id="ProtNLM"/>
    </source>
</evidence>
<organism evidence="1 2">
    <name type="scientific">Effrenium voratum</name>
    <dbReference type="NCBI Taxonomy" id="2562239"/>
    <lineage>
        <taxon>Eukaryota</taxon>
        <taxon>Sar</taxon>
        <taxon>Alveolata</taxon>
        <taxon>Dinophyceae</taxon>
        <taxon>Suessiales</taxon>
        <taxon>Symbiodiniaceae</taxon>
        <taxon>Effrenium</taxon>
    </lineage>
</organism>
<accession>A0AA36IYB6</accession>
<evidence type="ECO:0000313" key="2">
    <source>
        <dbReference type="Proteomes" id="UP001178507"/>
    </source>
</evidence>
<reference evidence="1" key="1">
    <citation type="submission" date="2023-08" db="EMBL/GenBank/DDBJ databases">
        <authorList>
            <person name="Chen Y."/>
            <person name="Shah S."/>
            <person name="Dougan E. K."/>
            <person name="Thang M."/>
            <person name="Chan C."/>
        </authorList>
    </citation>
    <scope>NUCLEOTIDE SEQUENCE</scope>
</reference>
<dbReference type="Proteomes" id="UP001178507">
    <property type="component" value="Unassembled WGS sequence"/>
</dbReference>
<dbReference type="InterPro" id="IPR029063">
    <property type="entry name" value="SAM-dependent_MTases_sf"/>
</dbReference>
<keyword evidence="2" id="KW-1185">Reference proteome</keyword>
<name>A0AA36IYB6_9DINO</name>
<evidence type="ECO:0000313" key="1">
    <source>
        <dbReference type="EMBL" id="CAJ1395831.1"/>
    </source>
</evidence>
<dbReference type="AlphaFoldDB" id="A0AA36IYB6"/>
<proteinExistence type="predicted"/>
<dbReference type="EMBL" id="CAUJNA010003210">
    <property type="protein sequence ID" value="CAJ1395831.1"/>
    <property type="molecule type" value="Genomic_DNA"/>
</dbReference>
<sequence length="263" mass="29541">MASLSTWLLSGRLSRRTAACLLGAMSLWYLLLSFGDRLVSWRGGVWRAYFVPTPEIWDSIHRHGQLNPGGIWNYTQKRLEKTDTFRYLSSKGYDSLLDVSCNVGFMLASLLKSHPTAKHYGTDISRVMVESTRQNCPICTAAQFDLGNLRNPGVSPQDMLHEVWPVQDVPRTFDVVLVSDVLIYISWGGIPPFFLRCECCCGIFRSWALSSQRRFLENVASLAKDEVVFSRHQGSIIVTSMMEALGVPLENGVWRFPGTAKAA</sequence>